<gene>
    <name evidence="8" type="ORF">KP014_00015</name>
    <name evidence="9" type="ORF">SAMN04487895_12762</name>
</gene>
<dbReference type="Pfam" id="PF14659">
    <property type="entry name" value="Phage_int_SAM_3"/>
    <property type="match status" value="1"/>
</dbReference>
<dbReference type="PROSITE" id="PS51898">
    <property type="entry name" value="TYR_RECOMBINASE"/>
    <property type="match status" value="1"/>
</dbReference>
<feature type="domain" description="Tyr recombinase" evidence="6">
    <location>
        <begin position="174"/>
        <end position="374"/>
    </location>
</feature>
<reference evidence="9 10" key="1">
    <citation type="submission" date="2016-10" db="EMBL/GenBank/DDBJ databases">
        <authorList>
            <person name="de Groot N.N."/>
        </authorList>
    </citation>
    <scope>NUCLEOTIDE SEQUENCE [LARGE SCALE GENOMIC DNA]</scope>
    <source>
        <strain evidence="9 10">CGMCC 1.10238</strain>
    </source>
</reference>
<dbReference type="InterPro" id="IPR013762">
    <property type="entry name" value="Integrase-like_cat_sf"/>
</dbReference>
<dbReference type="Gene3D" id="1.10.443.10">
    <property type="entry name" value="Intergrase catalytic core"/>
    <property type="match status" value="1"/>
</dbReference>
<dbReference type="InterPro" id="IPR011010">
    <property type="entry name" value="DNA_brk_join_enz"/>
</dbReference>
<evidence type="ECO:0000313" key="11">
    <source>
        <dbReference type="Proteomes" id="UP000683429"/>
    </source>
</evidence>
<dbReference type="OrthoDB" id="9803188at2"/>
<dbReference type="InterPro" id="IPR004107">
    <property type="entry name" value="Integrase_SAM-like_N"/>
</dbReference>
<dbReference type="PROSITE" id="PS51900">
    <property type="entry name" value="CB"/>
    <property type="match status" value="1"/>
</dbReference>
<evidence type="ECO:0000259" key="7">
    <source>
        <dbReference type="PROSITE" id="PS51900"/>
    </source>
</evidence>
<dbReference type="RefSeq" id="WP_051500604.1">
    <property type="nucleotide sequence ID" value="NZ_CP076607.1"/>
</dbReference>
<dbReference type="Proteomes" id="UP000683429">
    <property type="component" value="Chromosome"/>
</dbReference>
<dbReference type="Gene3D" id="1.10.150.130">
    <property type="match status" value="1"/>
</dbReference>
<keyword evidence="11" id="KW-1185">Reference proteome</keyword>
<dbReference type="InterPro" id="IPR010998">
    <property type="entry name" value="Integrase_recombinase_N"/>
</dbReference>
<dbReference type="InterPro" id="IPR028259">
    <property type="entry name" value="AP2-like_int_N"/>
</dbReference>
<dbReference type="Pfam" id="PF00589">
    <property type="entry name" value="Phage_integrase"/>
    <property type="match status" value="1"/>
</dbReference>
<dbReference type="CDD" id="cd01189">
    <property type="entry name" value="INT_ICEBs1_C_like"/>
    <property type="match status" value="1"/>
</dbReference>
<reference evidence="8 11" key="2">
    <citation type="submission" date="2021-06" db="EMBL/GenBank/DDBJ databases">
        <title>Whole genome sequence of Paenibacillus sophorae DSM23020 for comparative genomics.</title>
        <authorList>
            <person name="Kim M.-J."/>
            <person name="Lee G."/>
            <person name="Shin J.-H."/>
        </authorList>
    </citation>
    <scope>NUCLEOTIDE SEQUENCE [LARGE SCALE GENOMIC DNA]</scope>
    <source>
        <strain evidence="8 11">DSM 23020</strain>
    </source>
</reference>
<evidence type="ECO:0000256" key="5">
    <source>
        <dbReference type="PROSITE-ProRule" id="PRU01248"/>
    </source>
</evidence>
<dbReference type="STRING" id="1333845.SAMN04487895_12762"/>
<protein>
    <submittedName>
        <fullName evidence="8">Site-specific integrase</fullName>
    </submittedName>
    <submittedName>
        <fullName evidence="9">Site-specific recombinase XerD</fullName>
    </submittedName>
</protein>
<evidence type="ECO:0000256" key="3">
    <source>
        <dbReference type="ARBA" id="ARBA00023125"/>
    </source>
</evidence>
<accession>A0A1H8VTZ0</accession>
<proteinExistence type="inferred from homology"/>
<name>A0A1H8VTZ0_9BACL</name>
<dbReference type="InterPro" id="IPR044068">
    <property type="entry name" value="CB"/>
</dbReference>
<evidence type="ECO:0000313" key="9">
    <source>
        <dbReference type="EMBL" id="SEP18876.1"/>
    </source>
</evidence>
<organism evidence="9 10">
    <name type="scientific">Paenibacillus sophorae</name>
    <dbReference type="NCBI Taxonomy" id="1333845"/>
    <lineage>
        <taxon>Bacteria</taxon>
        <taxon>Bacillati</taxon>
        <taxon>Bacillota</taxon>
        <taxon>Bacilli</taxon>
        <taxon>Bacillales</taxon>
        <taxon>Paenibacillaceae</taxon>
        <taxon>Paenibacillus</taxon>
    </lineage>
</organism>
<dbReference type="AlphaFoldDB" id="A0A1H8VTZ0"/>
<evidence type="ECO:0000313" key="8">
    <source>
        <dbReference type="EMBL" id="QWU15714.1"/>
    </source>
</evidence>
<feature type="domain" description="Core-binding (CB)" evidence="7">
    <location>
        <begin position="67"/>
        <end position="146"/>
    </location>
</feature>
<evidence type="ECO:0000256" key="2">
    <source>
        <dbReference type="ARBA" id="ARBA00022908"/>
    </source>
</evidence>
<dbReference type="EMBL" id="CP076607">
    <property type="protein sequence ID" value="QWU15714.1"/>
    <property type="molecule type" value="Genomic_DNA"/>
</dbReference>
<dbReference type="GO" id="GO:0015074">
    <property type="term" value="P:DNA integration"/>
    <property type="evidence" value="ECO:0007669"/>
    <property type="project" value="UniProtKB-KW"/>
</dbReference>
<dbReference type="Proteomes" id="UP000198809">
    <property type="component" value="Unassembled WGS sequence"/>
</dbReference>
<keyword evidence="3 5" id="KW-0238">DNA-binding</keyword>
<dbReference type="InterPro" id="IPR002104">
    <property type="entry name" value="Integrase_catalytic"/>
</dbReference>
<dbReference type="GO" id="GO:0003677">
    <property type="term" value="F:DNA binding"/>
    <property type="evidence" value="ECO:0007669"/>
    <property type="project" value="UniProtKB-UniRule"/>
</dbReference>
<evidence type="ECO:0000259" key="6">
    <source>
        <dbReference type="PROSITE" id="PS51898"/>
    </source>
</evidence>
<evidence type="ECO:0000256" key="4">
    <source>
        <dbReference type="ARBA" id="ARBA00023172"/>
    </source>
</evidence>
<keyword evidence="4" id="KW-0233">DNA recombination</keyword>
<dbReference type="Pfam" id="PF14657">
    <property type="entry name" value="Arm-DNA-bind_4"/>
    <property type="match status" value="1"/>
</dbReference>
<dbReference type="EMBL" id="FODH01000027">
    <property type="protein sequence ID" value="SEP18876.1"/>
    <property type="molecule type" value="Genomic_DNA"/>
</dbReference>
<dbReference type="SUPFAM" id="SSF56349">
    <property type="entry name" value="DNA breaking-rejoining enzymes"/>
    <property type="match status" value="1"/>
</dbReference>
<dbReference type="GO" id="GO:0006310">
    <property type="term" value="P:DNA recombination"/>
    <property type="evidence" value="ECO:0007669"/>
    <property type="project" value="UniProtKB-KW"/>
</dbReference>
<dbReference type="InterPro" id="IPR050090">
    <property type="entry name" value="Tyrosine_recombinase_XerCD"/>
</dbReference>
<evidence type="ECO:0000313" key="10">
    <source>
        <dbReference type="Proteomes" id="UP000198809"/>
    </source>
</evidence>
<evidence type="ECO:0000256" key="1">
    <source>
        <dbReference type="ARBA" id="ARBA00008857"/>
    </source>
</evidence>
<comment type="similarity">
    <text evidence="1">Belongs to the 'phage' integrase family.</text>
</comment>
<keyword evidence="2" id="KW-0229">DNA integration</keyword>
<dbReference type="PANTHER" id="PTHR30349">
    <property type="entry name" value="PHAGE INTEGRASE-RELATED"/>
    <property type="match status" value="1"/>
</dbReference>
<sequence>MASFQKYDTKDGPRWLYKYYSTINPETGKRKQSTKRGFRTKKEAQLDAAQTEKEIADGSFVAQDRTITFEKVYEQWYATHSPNFKPSTKKAVRSKFKQQLLPRFGNIKMVDITRSYCQEVINEMAKKITTIDNMKMYANQIFEYGIKMNIITRNPMKGAVIPKSDDEHLADSQKERNYWEKHEIKRFLGIVKEEFEFKDFLMFHLLIYTGARKGEVLALRWSDIDFKKKTVSLNKTLFHEKDKGFMALTSKTAASRRVLSLDDTTLGLLKKRRSEQNRGPVAPINPTDDRLIFTREDGTPIRLAYPNDKLNEIIENHKLHSITVHGLRHTHASLLFEAGASIKEVQERLGHSDIKMTMNIYTHVTNAAKEKTADRFEKFMESEPPVTGSDVVTNGQEK</sequence>
<dbReference type="PANTHER" id="PTHR30349:SF64">
    <property type="entry name" value="PROPHAGE INTEGRASE INTD-RELATED"/>
    <property type="match status" value="1"/>
</dbReference>